<evidence type="ECO:0000256" key="1">
    <source>
        <dbReference type="ARBA" id="ARBA00022679"/>
    </source>
</evidence>
<comment type="caution">
    <text evidence="5">The sequence shown here is derived from an EMBL/GenBank/DDBJ whole genome shotgun (WGS) entry which is preliminary data.</text>
</comment>
<dbReference type="InterPro" id="IPR047141">
    <property type="entry name" value="Stealth"/>
</dbReference>
<evidence type="ECO:0000259" key="4">
    <source>
        <dbReference type="Pfam" id="PF17102"/>
    </source>
</evidence>
<keyword evidence="3" id="KW-0472">Membrane</keyword>
<dbReference type="PANTHER" id="PTHR24045:SF0">
    <property type="entry name" value="N-ACETYLGLUCOSAMINE-1-PHOSPHOTRANSFERASE SUBUNITS ALPHA_BETA"/>
    <property type="match status" value="1"/>
</dbReference>
<dbReference type="GO" id="GO:0046835">
    <property type="term" value="P:carbohydrate phosphorylation"/>
    <property type="evidence" value="ECO:0007669"/>
    <property type="project" value="TreeGrafter"/>
</dbReference>
<feature type="transmembrane region" description="Helical" evidence="3">
    <location>
        <begin position="99"/>
        <end position="119"/>
    </location>
</feature>
<reference evidence="5 6" key="1">
    <citation type="submission" date="2017-06" db="EMBL/GenBank/DDBJ databases">
        <title>Global population genomics of the pathogenic fungus Cryptococcus neoformans var. grubii.</title>
        <authorList>
            <person name="Cuomo C."/>
            <person name="Litvintseva A."/>
            <person name="Chen Y."/>
            <person name="Young S."/>
            <person name="Zeng Q."/>
            <person name="Chapman S."/>
            <person name="Gujja S."/>
            <person name="Saif S."/>
            <person name="Birren B."/>
        </authorList>
    </citation>
    <scope>NUCLEOTIDE SEQUENCE [LARGE SCALE GENOMIC DNA]</scope>
    <source>
        <strain evidence="5 6">Tu259-1</strain>
    </source>
</reference>
<evidence type="ECO:0000256" key="2">
    <source>
        <dbReference type="SAM" id="MobiDB-lite"/>
    </source>
</evidence>
<evidence type="ECO:0000313" key="5">
    <source>
        <dbReference type="EMBL" id="OXG13767.1"/>
    </source>
</evidence>
<keyword evidence="3" id="KW-1133">Transmembrane helix</keyword>
<accession>A0A854Q4A8</accession>
<gene>
    <name evidence="5" type="ORF">C361_05909</name>
</gene>
<keyword evidence="3" id="KW-0812">Transmembrane</keyword>
<feature type="compositionally biased region" description="Acidic residues" evidence="2">
    <location>
        <begin position="51"/>
        <end position="63"/>
    </location>
</feature>
<proteinExistence type="predicted"/>
<organism evidence="5 6">
    <name type="scientific">Cryptococcus neoformans Tu259-1</name>
    <dbReference type="NCBI Taxonomy" id="1230072"/>
    <lineage>
        <taxon>Eukaryota</taxon>
        <taxon>Fungi</taxon>
        <taxon>Dikarya</taxon>
        <taxon>Basidiomycota</taxon>
        <taxon>Agaricomycotina</taxon>
        <taxon>Tremellomycetes</taxon>
        <taxon>Tremellales</taxon>
        <taxon>Cryptococcaceae</taxon>
        <taxon>Cryptococcus</taxon>
        <taxon>Cryptococcus neoformans species complex</taxon>
    </lineage>
</organism>
<dbReference type="InterPro" id="IPR031357">
    <property type="entry name" value="Stealth_CR3"/>
</dbReference>
<dbReference type="GO" id="GO:0005794">
    <property type="term" value="C:Golgi apparatus"/>
    <property type="evidence" value="ECO:0007669"/>
    <property type="project" value="TreeGrafter"/>
</dbReference>
<feature type="region of interest" description="Disordered" evidence="2">
    <location>
        <begin position="1"/>
        <end position="64"/>
    </location>
</feature>
<feature type="domain" description="Stealth protein CR3 conserved region 3" evidence="4">
    <location>
        <begin position="470"/>
        <end position="521"/>
    </location>
</feature>
<dbReference type="Proteomes" id="UP000199727">
    <property type="component" value="Unassembled WGS sequence"/>
</dbReference>
<name>A0A854Q4A8_CRYNE</name>
<sequence length="851" mass="96018">MSQSSNSRDITGETSSSTPEIFSPAHLISHLEDKERSHDPESLRERKQDGEDYELDEFDSSSEEESHNLLPYSLLPFGKRKKLGHWALSERPIRRLRPMILSFGAFTIVGILVTAYLFMGVSIPSESFSPATNAANLNLSNPLGNGSADSQSWKFMAKSLKSDPTHIVVPAHEAPSVALLEPLHDRLPYSMLSQYFTSGRLPPSITPSNVPPQRPLDLVYLFVNASSPYWFREMEARAALEDVKVGKGSGRSRHWRDNGELRAAVRSGVKALGDEAGRVHIVTADWPVREEDTELQVEAGKWRIGQIAEWLDWDSQKREGRLKWHFHSEIFQLPKDGGVVDLRRSVPRNERAENEKGVQTGSKWQSEEAWRNESLPSFNSFGIEQRLTWLEGLSENYISFNDDMFLLRPLSTSDFRHPLAGNLVRFDPGLLVPDVMTPDQLSDPGEWGALQHANQLLSARFSAHKRFYMHHLPKTQSRTILHEASIMWSPQLGLASTRGFRESKRGEGDVEMAWLITHLRVERWREALLWSWTVAKLGEKDVWEDDEKRELKKILGMTSSQGEEIEKAEITKGSRSTLGDLDALTEAVGWEGPKATDYHFSSMDGHLSSSPDDPGSGAQCTFHFSTCLPPHFFDSSTSFSASTMFTRLAFERPQCGDCLITALIKASGKSGLSAFLPEEDQIFYPEQEEEKGMWRRNEPILPLVSSWKDGDFSLRANVKAGQDVWDGFEAREDGGVSLRAWCIKLLSRYNYVYGSTPSRFTPVHSLYQLSSTLESVDNTPEVAMLCVNDDQADSGSDKSRQKFGAWMERRWGGVIEGVDWERPNKHTLHCCIDLPVPFCRIKYAISDVCTT</sequence>
<evidence type="ECO:0000313" key="6">
    <source>
        <dbReference type="Proteomes" id="UP000199727"/>
    </source>
</evidence>
<dbReference type="AlphaFoldDB" id="A0A854Q4A8"/>
<dbReference type="Pfam" id="PF17102">
    <property type="entry name" value="Stealth_CR3"/>
    <property type="match status" value="1"/>
</dbReference>
<dbReference type="OrthoDB" id="263283at2759"/>
<feature type="compositionally biased region" description="Polar residues" evidence="2">
    <location>
        <begin position="1"/>
        <end position="20"/>
    </location>
</feature>
<dbReference type="EMBL" id="AMKT01000078">
    <property type="protein sequence ID" value="OXG13767.1"/>
    <property type="molecule type" value="Genomic_DNA"/>
</dbReference>
<keyword evidence="1" id="KW-0808">Transferase</keyword>
<evidence type="ECO:0000256" key="3">
    <source>
        <dbReference type="SAM" id="Phobius"/>
    </source>
</evidence>
<feature type="compositionally biased region" description="Basic and acidic residues" evidence="2">
    <location>
        <begin position="29"/>
        <end position="50"/>
    </location>
</feature>
<dbReference type="GO" id="GO:0003976">
    <property type="term" value="F:UDP-N-acetylglucosamine-lysosomal-enzyme N-acetylglucosaminephosphotransferase activity"/>
    <property type="evidence" value="ECO:0007669"/>
    <property type="project" value="TreeGrafter"/>
</dbReference>
<protein>
    <recommendedName>
        <fullName evidence="4">Stealth protein CR3 conserved region 3 domain-containing protein</fullName>
    </recommendedName>
</protein>
<dbReference type="PANTHER" id="PTHR24045">
    <property type="match status" value="1"/>
</dbReference>